<keyword evidence="3" id="KW-0862">Zinc</keyword>
<keyword evidence="1" id="KW-0479">Metal-binding</keyword>
<evidence type="ECO:0000313" key="7">
    <source>
        <dbReference type="Proteomes" id="UP000320762"/>
    </source>
</evidence>
<dbReference type="Proteomes" id="UP000320762">
    <property type="component" value="Unassembled WGS sequence"/>
</dbReference>
<evidence type="ECO:0000313" key="6">
    <source>
        <dbReference type="EMBL" id="TRM59569.1"/>
    </source>
</evidence>
<proteinExistence type="predicted"/>
<dbReference type="GO" id="GO:0008270">
    <property type="term" value="F:zinc ion binding"/>
    <property type="evidence" value="ECO:0007669"/>
    <property type="project" value="UniProtKB-KW"/>
</dbReference>
<keyword evidence="2 4" id="KW-0863">Zinc-finger</keyword>
<feature type="domain" description="MYND-type" evidence="5">
    <location>
        <begin position="58"/>
        <end position="115"/>
    </location>
</feature>
<dbReference type="PROSITE" id="PS50865">
    <property type="entry name" value="ZF_MYND_2"/>
    <property type="match status" value="1"/>
</dbReference>
<evidence type="ECO:0000256" key="4">
    <source>
        <dbReference type="PROSITE-ProRule" id="PRU00134"/>
    </source>
</evidence>
<accession>A0A550C441</accession>
<dbReference type="SUPFAM" id="SSF144232">
    <property type="entry name" value="HIT/MYND zinc finger-like"/>
    <property type="match status" value="1"/>
</dbReference>
<gene>
    <name evidence="6" type="ORF">BD626DRAFT_507579</name>
</gene>
<evidence type="ECO:0000256" key="1">
    <source>
        <dbReference type="ARBA" id="ARBA00022723"/>
    </source>
</evidence>
<protein>
    <recommendedName>
        <fullName evidence="5">MYND-type domain-containing protein</fullName>
    </recommendedName>
</protein>
<comment type="caution">
    <text evidence="6">The sequence shown here is derived from an EMBL/GenBank/DDBJ whole genome shotgun (WGS) entry which is preliminary data.</text>
</comment>
<dbReference type="Gene3D" id="6.10.140.2220">
    <property type="match status" value="1"/>
</dbReference>
<evidence type="ECO:0000259" key="5">
    <source>
        <dbReference type="PROSITE" id="PS50865"/>
    </source>
</evidence>
<dbReference type="AlphaFoldDB" id="A0A550C441"/>
<evidence type="ECO:0000256" key="3">
    <source>
        <dbReference type="ARBA" id="ARBA00022833"/>
    </source>
</evidence>
<dbReference type="InterPro" id="IPR002893">
    <property type="entry name" value="Znf_MYND"/>
</dbReference>
<reference evidence="6 7" key="1">
    <citation type="journal article" date="2019" name="New Phytol.">
        <title>Comparative genomics reveals unique wood-decay strategies and fruiting body development in the Schizophyllaceae.</title>
        <authorList>
            <person name="Almasi E."/>
            <person name="Sahu N."/>
            <person name="Krizsan K."/>
            <person name="Balint B."/>
            <person name="Kovacs G.M."/>
            <person name="Kiss B."/>
            <person name="Cseklye J."/>
            <person name="Drula E."/>
            <person name="Henrissat B."/>
            <person name="Nagy I."/>
            <person name="Chovatia M."/>
            <person name="Adam C."/>
            <person name="LaButti K."/>
            <person name="Lipzen A."/>
            <person name="Riley R."/>
            <person name="Grigoriev I.V."/>
            <person name="Nagy L.G."/>
        </authorList>
    </citation>
    <scope>NUCLEOTIDE SEQUENCE [LARGE SCALE GENOMIC DNA]</scope>
    <source>
        <strain evidence="6 7">NL-1724</strain>
    </source>
</reference>
<sequence>MDVRWVIGLSAAIYLIKRLFCFKKGSRGGHYVPAALISRPEMGSVLVVFHGILDDVLCLRCARIGRAPNPDHHPPIPVGPHAFGIQRTTCSKCNIASYCNSRCRKADKPAHKKECQSWAPMVCKNILRAEDELTRGQFHAHRRTAAQT</sequence>
<dbReference type="Pfam" id="PF01753">
    <property type="entry name" value="zf-MYND"/>
    <property type="match status" value="1"/>
</dbReference>
<evidence type="ECO:0000256" key="2">
    <source>
        <dbReference type="ARBA" id="ARBA00022771"/>
    </source>
</evidence>
<name>A0A550C441_9AGAR</name>
<keyword evidence="7" id="KW-1185">Reference proteome</keyword>
<organism evidence="6 7">
    <name type="scientific">Schizophyllum amplum</name>
    <dbReference type="NCBI Taxonomy" id="97359"/>
    <lineage>
        <taxon>Eukaryota</taxon>
        <taxon>Fungi</taxon>
        <taxon>Dikarya</taxon>
        <taxon>Basidiomycota</taxon>
        <taxon>Agaricomycotina</taxon>
        <taxon>Agaricomycetes</taxon>
        <taxon>Agaricomycetidae</taxon>
        <taxon>Agaricales</taxon>
        <taxon>Schizophyllaceae</taxon>
        <taxon>Schizophyllum</taxon>
    </lineage>
</organism>
<dbReference type="EMBL" id="VDMD01000027">
    <property type="protein sequence ID" value="TRM59569.1"/>
    <property type="molecule type" value="Genomic_DNA"/>
</dbReference>